<dbReference type="EMBL" id="JAWWNJ010000087">
    <property type="protein sequence ID" value="KAK7000760.1"/>
    <property type="molecule type" value="Genomic_DNA"/>
</dbReference>
<dbReference type="AlphaFoldDB" id="A0AAW0A4Q8"/>
<evidence type="ECO:0000313" key="3">
    <source>
        <dbReference type="Proteomes" id="UP001362999"/>
    </source>
</evidence>
<dbReference type="Pfam" id="PF20209">
    <property type="entry name" value="DUF6570"/>
    <property type="match status" value="1"/>
</dbReference>
<name>A0AAW0A4Q8_9AGAR</name>
<dbReference type="InterPro" id="IPR046700">
    <property type="entry name" value="DUF6570"/>
</dbReference>
<keyword evidence="3" id="KW-1185">Reference proteome</keyword>
<protein>
    <recommendedName>
        <fullName evidence="1">DUF6570 domain-containing protein</fullName>
    </recommendedName>
</protein>
<gene>
    <name evidence="2" type="ORF">R3P38DRAFT_2560486</name>
</gene>
<sequence>MDHDLQGLDTGSYNFEYQCVDTELHDAVHKNPTFVGARVPFHILVTKLTREEGISVCKLHNLPIPKRRLAGEIRAALEAHDCQIHDNLVSLWRFFPGEVEKAPKVERKSRNEKVPFSDAYRSDQQERKFRDLDTARFKRRLATGRLPNTEFPPNPLEVKDVHRISRGVAAQFDPRKFEEAGCAVCGCLTEKTKLTKLEDFKPSLDLLKVPGVTRQERFSITDDVRELDGPVLASGCEHVCVSCEDALAQNKIPKLALANSCWIGDIPPQLQGLKYAE</sequence>
<organism evidence="2 3">
    <name type="scientific">Favolaschia claudopus</name>
    <dbReference type="NCBI Taxonomy" id="2862362"/>
    <lineage>
        <taxon>Eukaryota</taxon>
        <taxon>Fungi</taxon>
        <taxon>Dikarya</taxon>
        <taxon>Basidiomycota</taxon>
        <taxon>Agaricomycotina</taxon>
        <taxon>Agaricomycetes</taxon>
        <taxon>Agaricomycetidae</taxon>
        <taxon>Agaricales</taxon>
        <taxon>Marasmiineae</taxon>
        <taxon>Mycenaceae</taxon>
        <taxon>Favolaschia</taxon>
    </lineage>
</organism>
<feature type="non-terminal residue" evidence="2">
    <location>
        <position position="277"/>
    </location>
</feature>
<feature type="domain" description="DUF6570" evidence="1">
    <location>
        <begin position="249"/>
        <end position="277"/>
    </location>
</feature>
<reference evidence="2 3" key="1">
    <citation type="journal article" date="2024" name="J Genomics">
        <title>Draft genome sequencing and assembly of Favolaschia claudopus CIRM-BRFM 2984 isolated from oak limbs.</title>
        <authorList>
            <person name="Navarro D."/>
            <person name="Drula E."/>
            <person name="Chaduli D."/>
            <person name="Cazenave R."/>
            <person name="Ahrendt S."/>
            <person name="Wang J."/>
            <person name="Lipzen A."/>
            <person name="Daum C."/>
            <person name="Barry K."/>
            <person name="Grigoriev I.V."/>
            <person name="Favel A."/>
            <person name="Rosso M.N."/>
            <person name="Martin F."/>
        </authorList>
    </citation>
    <scope>NUCLEOTIDE SEQUENCE [LARGE SCALE GENOMIC DNA]</scope>
    <source>
        <strain evidence="2 3">CIRM-BRFM 2984</strain>
    </source>
</reference>
<accession>A0AAW0A4Q8</accession>
<evidence type="ECO:0000313" key="2">
    <source>
        <dbReference type="EMBL" id="KAK7000760.1"/>
    </source>
</evidence>
<evidence type="ECO:0000259" key="1">
    <source>
        <dbReference type="Pfam" id="PF20209"/>
    </source>
</evidence>
<dbReference type="Proteomes" id="UP001362999">
    <property type="component" value="Unassembled WGS sequence"/>
</dbReference>
<proteinExistence type="predicted"/>
<comment type="caution">
    <text evidence="2">The sequence shown here is derived from an EMBL/GenBank/DDBJ whole genome shotgun (WGS) entry which is preliminary data.</text>
</comment>